<name>A0ABU3L1U4_9FLAO</name>
<protein>
    <submittedName>
        <fullName evidence="2">Uncharacterized protein</fullName>
    </submittedName>
</protein>
<dbReference type="Proteomes" id="UP001250656">
    <property type="component" value="Unassembled WGS sequence"/>
</dbReference>
<dbReference type="InterPro" id="IPR008928">
    <property type="entry name" value="6-hairpin_glycosidase_sf"/>
</dbReference>
<feature type="region of interest" description="Disordered" evidence="1">
    <location>
        <begin position="39"/>
        <end position="73"/>
    </location>
</feature>
<sequence length="88" mass="10022">MAVQIAALLAGADLADENKEDDLARYCRQTADSWNDSIEYRSHVTDTPDGPRERSGRILHSNQSTCGYSRRPARHELFDPRKKPCFRS</sequence>
<evidence type="ECO:0000256" key="1">
    <source>
        <dbReference type="SAM" id="MobiDB-lite"/>
    </source>
</evidence>
<gene>
    <name evidence="2" type="ORF">RQM65_02735</name>
</gene>
<dbReference type="RefSeq" id="WP_314012560.1">
    <property type="nucleotide sequence ID" value="NZ_JAVTTP010000001.1"/>
</dbReference>
<organism evidence="2 3">
    <name type="scientific">Pricia mediterranea</name>
    <dbReference type="NCBI Taxonomy" id="3076079"/>
    <lineage>
        <taxon>Bacteria</taxon>
        <taxon>Pseudomonadati</taxon>
        <taxon>Bacteroidota</taxon>
        <taxon>Flavobacteriia</taxon>
        <taxon>Flavobacteriales</taxon>
        <taxon>Flavobacteriaceae</taxon>
        <taxon>Pricia</taxon>
    </lineage>
</organism>
<dbReference type="SUPFAM" id="SSF48208">
    <property type="entry name" value="Six-hairpin glycosidases"/>
    <property type="match status" value="1"/>
</dbReference>
<dbReference type="Gene3D" id="1.50.10.10">
    <property type="match status" value="1"/>
</dbReference>
<keyword evidence="3" id="KW-1185">Reference proteome</keyword>
<comment type="caution">
    <text evidence="2">The sequence shown here is derived from an EMBL/GenBank/DDBJ whole genome shotgun (WGS) entry which is preliminary data.</text>
</comment>
<evidence type="ECO:0000313" key="2">
    <source>
        <dbReference type="EMBL" id="MDT7827580.1"/>
    </source>
</evidence>
<reference evidence="2 3" key="1">
    <citation type="submission" date="2023-09" db="EMBL/GenBank/DDBJ databases">
        <title>Novel taxa isolated from Blanes Bay.</title>
        <authorList>
            <person name="Rey-Velasco X."/>
            <person name="Lucena T."/>
        </authorList>
    </citation>
    <scope>NUCLEOTIDE SEQUENCE [LARGE SCALE GENOMIC DNA]</scope>
    <source>
        <strain evidence="2 3">S334</strain>
    </source>
</reference>
<evidence type="ECO:0000313" key="3">
    <source>
        <dbReference type="Proteomes" id="UP001250656"/>
    </source>
</evidence>
<dbReference type="EMBL" id="JAVTTP010000001">
    <property type="protein sequence ID" value="MDT7827580.1"/>
    <property type="molecule type" value="Genomic_DNA"/>
</dbReference>
<feature type="compositionally biased region" description="Basic and acidic residues" evidence="1">
    <location>
        <begin position="39"/>
        <end position="56"/>
    </location>
</feature>
<dbReference type="InterPro" id="IPR012341">
    <property type="entry name" value="6hp_glycosidase-like_sf"/>
</dbReference>
<accession>A0ABU3L1U4</accession>
<proteinExistence type="predicted"/>